<dbReference type="Gene3D" id="3.40.309.10">
    <property type="entry name" value="Aldehyde Dehydrogenase, Chain A, domain 2"/>
    <property type="match status" value="1"/>
</dbReference>
<dbReference type="GeneID" id="41587927"/>
<evidence type="ECO:0000313" key="7">
    <source>
        <dbReference type="EMBL" id="SJK84493.1"/>
    </source>
</evidence>
<evidence type="ECO:0000313" key="8">
    <source>
        <dbReference type="Proteomes" id="UP000187822"/>
    </source>
</evidence>
<organism evidence="6 9">
    <name type="scientific">Cuniculiplasma divulgatum</name>
    <dbReference type="NCBI Taxonomy" id="1673428"/>
    <lineage>
        <taxon>Archaea</taxon>
        <taxon>Methanobacteriati</taxon>
        <taxon>Thermoplasmatota</taxon>
        <taxon>Thermoplasmata</taxon>
        <taxon>Thermoplasmatales</taxon>
        <taxon>Cuniculiplasmataceae</taxon>
        <taxon>Cuniculiplasma</taxon>
    </lineage>
</organism>
<name>A0A1N5TPY2_9ARCH</name>
<dbReference type="InterPro" id="IPR016163">
    <property type="entry name" value="Ald_DH_C"/>
</dbReference>
<dbReference type="InterPro" id="IPR016162">
    <property type="entry name" value="Ald_DH_N"/>
</dbReference>
<dbReference type="InterPro" id="IPR044638">
    <property type="entry name" value="ALDH7A1-like"/>
</dbReference>
<evidence type="ECO:0000256" key="2">
    <source>
        <dbReference type="ARBA" id="ARBA00011881"/>
    </source>
</evidence>
<keyword evidence="4" id="KW-0520">NAD</keyword>
<accession>A0A1N5TPY2</accession>
<dbReference type="SUPFAM" id="SSF53720">
    <property type="entry name" value="ALDH-like"/>
    <property type="match status" value="1"/>
</dbReference>
<dbReference type="Proteomes" id="UP000187822">
    <property type="component" value="Chromosome I"/>
</dbReference>
<dbReference type="PANTHER" id="PTHR43521">
    <property type="entry name" value="ALPHA-AMINOADIPIC SEMIALDEHYDE DEHYDROGENASE"/>
    <property type="match status" value="1"/>
</dbReference>
<dbReference type="STRING" id="1673428.CPM_0623"/>
<keyword evidence="3" id="KW-0560">Oxidoreductase</keyword>
<dbReference type="Gene3D" id="3.40.605.10">
    <property type="entry name" value="Aldehyde Dehydrogenase, Chain A, domain 1"/>
    <property type="match status" value="1"/>
</dbReference>
<reference evidence="6 9" key="1">
    <citation type="submission" date="2016-04" db="EMBL/GenBank/DDBJ databases">
        <authorList>
            <person name="Evans L.H."/>
            <person name="Alamgir A."/>
            <person name="Owens N."/>
            <person name="Weber N.D."/>
            <person name="Virtaneva K."/>
            <person name="Barbian K."/>
            <person name="Babar A."/>
            <person name="Rosenke K."/>
        </authorList>
    </citation>
    <scope>NUCLEOTIDE SEQUENCE [LARGE SCALE GENOMIC DNA]</scope>
    <source>
        <strain evidence="6">S5</strain>
        <strain evidence="9">S5(T) (JCM 30642 \VKM B-2941)</strain>
    </source>
</reference>
<sequence>MVDLERIKKETFEKLGLSDSNSGVFYGKWEKFSEKDAITVKSPIDGAILGKVSVANAENYDKTVASLKKAFAEWSEIPGPKRGLLIKNISDALSEKKELLGRIVSLEVGKTNVEGQGEIQEMIDVGYYATGLGRQIYGNTIASERPEHVLYEKFLPLGIVGVITAFNFPSAVWSWNSFLAATVGDTVLWKPSSKAALTSVAVMNVIGKVLEKENYPNIFGLVNGRGSSIGELLSKDERIPLVSFTGSVKTGRHISSVVSGRFGRTILELGGNNCAIVSEKADMNIALKGVGFGALATAGQRCTSTRRAVVSEKIYEDFKKRLIEAYKKAKIGNPLESGVLVGPLIDEEAVVNYEKAIVRAVEQGGKVLTGGRRFKNESKGYYVEPTIIEAKKGMEITKEETFAPILYLFKYSSLKEAIEIHNGVPQGLSSAMFTTDLREEEIFLSSKGSDCGIANINTSTAGAEIGGAFGGEKDTGGGRESGSDAWKAYTRRMTITKNYGNELPLSQGVTFDL</sequence>
<dbReference type="Proteomes" id="UP000195607">
    <property type="component" value="Chromosome I"/>
</dbReference>
<dbReference type="EMBL" id="LT719092">
    <property type="protein sequence ID" value="SJK84493.1"/>
    <property type="molecule type" value="Genomic_DNA"/>
</dbReference>
<keyword evidence="8" id="KW-1185">Reference proteome</keyword>
<evidence type="ECO:0000313" key="9">
    <source>
        <dbReference type="Proteomes" id="UP000195607"/>
    </source>
</evidence>
<evidence type="ECO:0000259" key="5">
    <source>
        <dbReference type="Pfam" id="PF00171"/>
    </source>
</evidence>
<protein>
    <submittedName>
        <fullName evidence="6">NAD-dependent aldehyde dehydrogenase</fullName>
    </submittedName>
</protein>
<comment type="similarity">
    <text evidence="1">Belongs to the aldehyde dehydrogenase family.</text>
</comment>
<dbReference type="FunFam" id="3.40.309.10:FF:000018">
    <property type="entry name" value="Alpha-aminoadipic semialdehyde dehydrogenase"/>
    <property type="match status" value="1"/>
</dbReference>
<dbReference type="PANTHER" id="PTHR43521:SF1">
    <property type="entry name" value="ALPHA-AMINOADIPIC SEMIALDEHYDE DEHYDROGENASE"/>
    <property type="match status" value="1"/>
</dbReference>
<dbReference type="InterPro" id="IPR016161">
    <property type="entry name" value="Ald_DH/histidinol_DH"/>
</dbReference>
<gene>
    <name evidence="7" type="ORF">CPM_0623</name>
    <name evidence="6" type="ORF">CSP5_0645</name>
</gene>
<evidence type="ECO:0000256" key="3">
    <source>
        <dbReference type="ARBA" id="ARBA00023002"/>
    </source>
</evidence>
<evidence type="ECO:0000256" key="1">
    <source>
        <dbReference type="ARBA" id="ARBA00009986"/>
    </source>
</evidence>
<reference evidence="7" key="2">
    <citation type="submission" date="2016-06" db="EMBL/GenBank/DDBJ databases">
        <authorList>
            <person name="Olsen C.W."/>
            <person name="Carey S."/>
            <person name="Hinshaw L."/>
            <person name="Karasin A.I."/>
        </authorList>
    </citation>
    <scope>NUCLEOTIDE SEQUENCE [LARGE SCALE GENOMIC DNA]</scope>
    <source>
        <strain evidence="7">PM4</strain>
    </source>
</reference>
<dbReference type="AlphaFoldDB" id="A0A1N5TPY2"/>
<dbReference type="KEGG" id="cdiv:CPM_0623"/>
<dbReference type="GO" id="GO:0004029">
    <property type="term" value="F:aldehyde dehydrogenase (NAD+) activity"/>
    <property type="evidence" value="ECO:0007669"/>
    <property type="project" value="InterPro"/>
</dbReference>
<dbReference type="RefSeq" id="WP_021789828.1">
    <property type="nucleotide sequence ID" value="NZ_LT671858.1"/>
</dbReference>
<proteinExistence type="inferred from homology"/>
<dbReference type="OrthoDB" id="6342at2157"/>
<evidence type="ECO:0000313" key="6">
    <source>
        <dbReference type="EMBL" id="SIM50327.1"/>
    </source>
</evidence>
<dbReference type="Pfam" id="PF00171">
    <property type="entry name" value="Aldedh"/>
    <property type="match status" value="1"/>
</dbReference>
<evidence type="ECO:0000256" key="4">
    <source>
        <dbReference type="ARBA" id="ARBA00023027"/>
    </source>
</evidence>
<dbReference type="InterPro" id="IPR015590">
    <property type="entry name" value="Aldehyde_DH_dom"/>
</dbReference>
<feature type="domain" description="Aldehyde dehydrogenase" evidence="5">
    <location>
        <begin position="33"/>
        <end position="494"/>
    </location>
</feature>
<dbReference type="EMBL" id="LT671858">
    <property type="protein sequence ID" value="SIM50327.1"/>
    <property type="molecule type" value="Genomic_DNA"/>
</dbReference>
<reference evidence="8" key="3">
    <citation type="submission" date="2016-06" db="EMBL/GenBank/DDBJ databases">
        <authorList>
            <person name="Toshchakov V.S."/>
        </authorList>
    </citation>
    <scope>NUCLEOTIDE SEQUENCE [LARGE SCALE GENOMIC DNA]</scope>
    <source>
        <strain>PM4 (JCM 30641</strain>
        <strain evidence="8">\VKM B-2940)</strain>
    </source>
</reference>
<comment type="subunit">
    <text evidence="2">Homotetramer.</text>
</comment>